<dbReference type="InterPro" id="IPR001406">
    <property type="entry name" value="PsdUridine_synth_TruA"/>
</dbReference>
<dbReference type="PANTHER" id="PTHR11142:SF0">
    <property type="entry name" value="TRNA PSEUDOURIDINE SYNTHASE-LIKE 1"/>
    <property type="match status" value="1"/>
</dbReference>
<dbReference type="PIRSF" id="PIRSF001430">
    <property type="entry name" value="tRNA_psdUrid_synth"/>
    <property type="match status" value="1"/>
</dbReference>
<evidence type="ECO:0000313" key="7">
    <source>
        <dbReference type="EMBL" id="UTC24776.1"/>
    </source>
</evidence>
<dbReference type="InterPro" id="IPR020097">
    <property type="entry name" value="PsdUridine_synth_TruA_a/b_dom"/>
</dbReference>
<dbReference type="HAMAP" id="MF_00171">
    <property type="entry name" value="TruA"/>
    <property type="match status" value="1"/>
</dbReference>
<feature type="domain" description="Pseudouridine synthase I TruA alpha/beta" evidence="6">
    <location>
        <begin position="16"/>
        <end position="110"/>
    </location>
</feature>
<feature type="domain" description="Pseudouridine synthase I TruA alpha/beta" evidence="6">
    <location>
        <begin position="148"/>
        <end position="249"/>
    </location>
</feature>
<evidence type="ECO:0000256" key="2">
    <source>
        <dbReference type="ARBA" id="ARBA00022694"/>
    </source>
</evidence>
<evidence type="ECO:0000313" key="8">
    <source>
        <dbReference type="Proteomes" id="UP001055955"/>
    </source>
</evidence>
<dbReference type="GO" id="GO:0160147">
    <property type="term" value="F:tRNA pseudouridine(38-40) synthase activity"/>
    <property type="evidence" value="ECO:0007669"/>
    <property type="project" value="UniProtKB-EC"/>
</dbReference>
<dbReference type="PANTHER" id="PTHR11142">
    <property type="entry name" value="PSEUDOURIDYLATE SYNTHASE"/>
    <property type="match status" value="1"/>
</dbReference>
<dbReference type="InterPro" id="IPR020095">
    <property type="entry name" value="PsdUridine_synth_TruA_C"/>
</dbReference>
<evidence type="ECO:0000256" key="5">
    <source>
        <dbReference type="RuleBase" id="RU003792"/>
    </source>
</evidence>
<evidence type="ECO:0000256" key="4">
    <source>
        <dbReference type="HAMAP-Rule" id="MF_00171"/>
    </source>
</evidence>
<dbReference type="SUPFAM" id="SSF55120">
    <property type="entry name" value="Pseudouridine synthase"/>
    <property type="match status" value="1"/>
</dbReference>
<comment type="catalytic activity">
    <reaction evidence="4 5">
        <text>uridine(38/39/40) in tRNA = pseudouridine(38/39/40) in tRNA</text>
        <dbReference type="Rhea" id="RHEA:22376"/>
        <dbReference type="Rhea" id="RHEA-COMP:10085"/>
        <dbReference type="Rhea" id="RHEA-COMP:10087"/>
        <dbReference type="ChEBI" id="CHEBI:65314"/>
        <dbReference type="ChEBI" id="CHEBI:65315"/>
        <dbReference type="EC" id="5.4.99.12"/>
    </reaction>
</comment>
<evidence type="ECO:0000256" key="1">
    <source>
        <dbReference type="ARBA" id="ARBA00009375"/>
    </source>
</evidence>
<dbReference type="InterPro" id="IPR020094">
    <property type="entry name" value="TruA/RsuA/RluB/E/F_N"/>
</dbReference>
<dbReference type="EMBL" id="CP092900">
    <property type="protein sequence ID" value="UTC24776.1"/>
    <property type="molecule type" value="Genomic_DNA"/>
</dbReference>
<dbReference type="Gene3D" id="3.30.70.580">
    <property type="entry name" value="Pseudouridine synthase I, catalytic domain, N-terminal subdomain"/>
    <property type="match status" value="1"/>
</dbReference>
<name>A0ABY5DLZ1_9GAMM</name>
<dbReference type="Pfam" id="PF01416">
    <property type="entry name" value="PseudoU_synth_1"/>
    <property type="match status" value="2"/>
</dbReference>
<evidence type="ECO:0000259" key="6">
    <source>
        <dbReference type="Pfam" id="PF01416"/>
    </source>
</evidence>
<organism evidence="7 8">
    <name type="scientific">Candidatus Comchoanobacter bicostacola</name>
    <dbReference type="NCBI Taxonomy" id="2919598"/>
    <lineage>
        <taxon>Bacteria</taxon>
        <taxon>Pseudomonadati</taxon>
        <taxon>Pseudomonadota</taxon>
        <taxon>Gammaproteobacteria</taxon>
        <taxon>Candidatus Comchoanobacterales</taxon>
        <taxon>Candidatus Comchoanobacteraceae</taxon>
        <taxon>Candidatus Comchoanobacter</taxon>
    </lineage>
</organism>
<dbReference type="EC" id="5.4.99.12" evidence="4"/>
<gene>
    <name evidence="4 7" type="primary">truA</name>
    <name evidence="7" type="ORF">MMH89_01230</name>
</gene>
<dbReference type="InterPro" id="IPR020103">
    <property type="entry name" value="PsdUridine_synth_cat_dom_sf"/>
</dbReference>
<dbReference type="Proteomes" id="UP001055955">
    <property type="component" value="Chromosome"/>
</dbReference>
<protein>
    <recommendedName>
        <fullName evidence="4">tRNA pseudouridine synthase A</fullName>
        <ecNumber evidence="4">5.4.99.12</ecNumber>
    </recommendedName>
    <alternativeName>
        <fullName evidence="4">tRNA pseudouridine(38-40) synthase</fullName>
    </alternativeName>
    <alternativeName>
        <fullName evidence="4">tRNA pseudouridylate synthase I</fullName>
    </alternativeName>
    <alternativeName>
        <fullName evidence="4">tRNA-uridine isomerase I</fullName>
    </alternativeName>
</protein>
<evidence type="ECO:0000256" key="3">
    <source>
        <dbReference type="ARBA" id="ARBA00023235"/>
    </source>
</evidence>
<sequence length="265" mass="29869">MGSEEKQLKRLVLGLAYNGARYHGFQAQTGYDTVEGCLRHAINQLNKQSTTLVCAGRTDAGVHALAQVVHFDEQVSRPLSTWYRALNVHLPSDIQVLWVKEATKDFHARFSAKSRSYIYYLNDQGPHLFSDQYAWRVEQVDIDAMQAAATVLIGEHDFSVFQSRFCQSSTPYRNMMELSVDRKGPLVMISLTANAFLHHMVRKIVATLVAVGQGRLSYSEFLELFVTKNRARLPGQAPSKGLFLSNVDYADDVTDAFLAEFLKKD</sequence>
<reference evidence="7 8" key="1">
    <citation type="journal article" date="2022" name="Nat. Microbiol.">
        <title>The microbiome of a bacterivorous marine choanoflagellate contains a resource-demanding obligate bacterial associate.</title>
        <authorList>
            <person name="Needham D.M."/>
            <person name="Poirier C."/>
            <person name="Bachy C."/>
            <person name="George E.E."/>
            <person name="Wilken S."/>
            <person name="Yung C.C.M."/>
            <person name="Limardo A.J."/>
            <person name="Morando M."/>
            <person name="Sudek L."/>
            <person name="Malmstrom R.R."/>
            <person name="Keeling P.J."/>
            <person name="Santoro A.E."/>
            <person name="Worden A.Z."/>
        </authorList>
    </citation>
    <scope>NUCLEOTIDE SEQUENCE [LARGE SCALE GENOMIC DNA]</scope>
    <source>
        <strain evidence="7 8">Comchoano-1</strain>
    </source>
</reference>
<accession>A0ABY5DLZ1</accession>
<keyword evidence="3 4" id="KW-0413">Isomerase</keyword>
<dbReference type="Gene3D" id="3.30.70.660">
    <property type="entry name" value="Pseudouridine synthase I, catalytic domain, C-terminal subdomain"/>
    <property type="match status" value="1"/>
</dbReference>
<dbReference type="CDD" id="cd02570">
    <property type="entry name" value="PseudoU_synth_EcTruA"/>
    <property type="match status" value="1"/>
</dbReference>
<comment type="caution">
    <text evidence="4">Lacks conserved residue(s) required for the propagation of feature annotation.</text>
</comment>
<dbReference type="RefSeq" id="WP_258568565.1">
    <property type="nucleotide sequence ID" value="NZ_CP092900.1"/>
</dbReference>
<feature type="active site" description="Nucleophile" evidence="4">
    <location>
        <position position="59"/>
    </location>
</feature>
<keyword evidence="8" id="KW-1185">Reference proteome</keyword>
<proteinExistence type="inferred from homology"/>
<comment type="similarity">
    <text evidence="1 4 5">Belongs to the tRNA pseudouridine synthase TruA family.</text>
</comment>
<feature type="binding site" evidence="4">
    <location>
        <position position="117"/>
    </location>
    <ligand>
        <name>substrate</name>
    </ligand>
</feature>
<dbReference type="NCBIfam" id="TIGR00071">
    <property type="entry name" value="hisT_truA"/>
    <property type="match status" value="1"/>
</dbReference>
<comment type="subunit">
    <text evidence="4">Homodimer.</text>
</comment>
<keyword evidence="2 4" id="KW-0819">tRNA processing</keyword>
<comment type="function">
    <text evidence="4">Formation of pseudouridine at positions 38, 39 and 40 in the anticodon stem and loop of transfer RNAs.</text>
</comment>